<gene>
    <name evidence="1" type="ORF">E1B28_002055</name>
</gene>
<proteinExistence type="predicted"/>
<name>A0A9P7V567_9AGAR</name>
<evidence type="ECO:0000313" key="1">
    <source>
        <dbReference type="EMBL" id="KAG7100282.1"/>
    </source>
</evidence>
<protein>
    <submittedName>
        <fullName evidence="1">Uncharacterized protein</fullName>
    </submittedName>
</protein>
<comment type="caution">
    <text evidence="1">The sequence shown here is derived from an EMBL/GenBank/DDBJ whole genome shotgun (WGS) entry which is preliminary data.</text>
</comment>
<evidence type="ECO:0000313" key="2">
    <source>
        <dbReference type="Proteomes" id="UP001049176"/>
    </source>
</evidence>
<dbReference type="KEGG" id="more:E1B28_002055"/>
<dbReference type="AlphaFoldDB" id="A0A9P7V567"/>
<reference evidence="1" key="1">
    <citation type="journal article" date="2021" name="Genome Biol. Evol.">
        <title>The assembled and annotated genome of the fairy-ring fungus Marasmius oreades.</title>
        <authorList>
            <person name="Hiltunen M."/>
            <person name="Ament-Velasquez S.L."/>
            <person name="Johannesson H."/>
        </authorList>
    </citation>
    <scope>NUCLEOTIDE SEQUENCE</scope>
    <source>
        <strain evidence="1">03SP1</strain>
    </source>
</reference>
<dbReference type="RefSeq" id="XP_043016752.1">
    <property type="nucleotide sequence ID" value="XM_043148038.1"/>
</dbReference>
<accession>A0A9P7V567</accession>
<sequence length="55" mass="6149">MVTTRTGELDERISTCAALASISPHVPLKTCSASPEEYDYTNRRRCSRIFSVGDR</sequence>
<dbReference type="EMBL" id="CM032181">
    <property type="protein sequence ID" value="KAG7100282.1"/>
    <property type="molecule type" value="Genomic_DNA"/>
</dbReference>
<dbReference type="GeneID" id="66071131"/>
<organism evidence="1 2">
    <name type="scientific">Marasmius oreades</name>
    <name type="common">fairy-ring Marasmius</name>
    <dbReference type="NCBI Taxonomy" id="181124"/>
    <lineage>
        <taxon>Eukaryota</taxon>
        <taxon>Fungi</taxon>
        <taxon>Dikarya</taxon>
        <taxon>Basidiomycota</taxon>
        <taxon>Agaricomycotina</taxon>
        <taxon>Agaricomycetes</taxon>
        <taxon>Agaricomycetidae</taxon>
        <taxon>Agaricales</taxon>
        <taxon>Marasmiineae</taxon>
        <taxon>Marasmiaceae</taxon>
        <taxon>Marasmius</taxon>
    </lineage>
</organism>
<keyword evidence="2" id="KW-1185">Reference proteome</keyword>
<dbReference type="Proteomes" id="UP001049176">
    <property type="component" value="Chromosome 1"/>
</dbReference>